<feature type="compositionally biased region" description="Polar residues" evidence="1">
    <location>
        <begin position="889"/>
        <end position="901"/>
    </location>
</feature>
<feature type="compositionally biased region" description="Polar residues" evidence="1">
    <location>
        <begin position="201"/>
        <end position="214"/>
    </location>
</feature>
<gene>
    <name evidence="2" type="ORF">Q8F55_002680</name>
</gene>
<feature type="compositionally biased region" description="Low complexity" evidence="1">
    <location>
        <begin position="909"/>
        <end position="925"/>
    </location>
</feature>
<proteinExistence type="predicted"/>
<feature type="region of interest" description="Disordered" evidence="1">
    <location>
        <begin position="1306"/>
        <end position="1394"/>
    </location>
</feature>
<feature type="compositionally biased region" description="Polar residues" evidence="1">
    <location>
        <begin position="313"/>
        <end position="322"/>
    </location>
</feature>
<feature type="compositionally biased region" description="Polar residues" evidence="1">
    <location>
        <begin position="166"/>
        <end position="195"/>
    </location>
</feature>
<feature type="region of interest" description="Disordered" evidence="1">
    <location>
        <begin position="1117"/>
        <end position="1217"/>
    </location>
</feature>
<keyword evidence="3" id="KW-1185">Reference proteome</keyword>
<feature type="compositionally biased region" description="Polar residues" evidence="1">
    <location>
        <begin position="594"/>
        <end position="603"/>
    </location>
</feature>
<feature type="compositionally biased region" description="Polar residues" evidence="1">
    <location>
        <begin position="1520"/>
        <end position="1535"/>
    </location>
</feature>
<feature type="region of interest" description="Disordered" evidence="1">
    <location>
        <begin position="593"/>
        <end position="634"/>
    </location>
</feature>
<feature type="compositionally biased region" description="Polar residues" evidence="1">
    <location>
        <begin position="439"/>
        <end position="460"/>
    </location>
</feature>
<dbReference type="RefSeq" id="XP_069211658.1">
    <property type="nucleotide sequence ID" value="XM_069351272.1"/>
</dbReference>
<feature type="compositionally biased region" description="Low complexity" evidence="1">
    <location>
        <begin position="1143"/>
        <end position="1163"/>
    </location>
</feature>
<feature type="compositionally biased region" description="Polar residues" evidence="1">
    <location>
        <begin position="724"/>
        <end position="735"/>
    </location>
</feature>
<comment type="caution">
    <text evidence="2">The sequence shown here is derived from an EMBL/GenBank/DDBJ whole genome shotgun (WGS) entry which is preliminary data.</text>
</comment>
<sequence length="1585" mass="164214">MAAGSTHSGSTRSVRSSRSERGLSSIFRKAVPSVGSTKDNNSAASTDDDDWSNDDLIFNEYPQPAHTRSPFRRSSSFPTQQRLSTIPASPTSANRAAYAAQAEYEYAPHPGAMSDLWPSLDELTSHHHGRTPNSKKRASTLPTPTNMAPGMSGPSPYDNGAAALAQFQNGQAVPSSPRSTALPSPRQSWVPSPRQSMVPASRQSMVPSPLQSSIVPPPKQQQPEQQQQGAAAFANGSIPSLQSFSTGWDMKASRRAPPPPLRLPVPSEPRRTVSGPAPVVEQRRPNTLHRVVSLPTVCLIPPDDEPSDEPQPKQLSSSIDPETARFSTFSAEWEQTVGDLPETALYDAIIDGKPDAWVSFQSDSPTSVVFPGNASPSTTNASTRAAVASTTPAAPSVPPKHTAASESQSAPVLVQNAPAVAPAPQPVNSVPSVERVAQQPESRQTNTTRDPSSVTSTARNSVIGELDQAFRLGAEPKLQGPPGMSVGETAAVGAATVAAAGATAAAASRKSQQPKPTRPALRNISASETAPASDGKAERKKHRRSLSLSSLFSRNKPNFEELPPPPKIEPQHVKTDKPKTASKRFSMKDLFAASSAQADPSTSKKVRRAQSKPDLRAGKHFADKDAPPVPAIPDGVSNYVPDALAALTKNAGTAPAGTQAPTPSEKTPKKDKRQSHIRSSSLGLGKRMSIGNLFKKSRDQDEAIPSVPSLPEAFAKPAAPGVRPSQSVSDLSATLSKAMPTPSPAPLAAKRATMAAVPKVPGPGVASTMPVAPAATKPISAATAQALANLQKQPNPFPTPTMQMPTPTINKRATVGTVPLSDGSRQRTMSSTGKPYPVQTRIRPPSVDGLLNKAAMSPTSEKPPAVVSVPAAVIERPQTPVKGPLRIVNPSSPSSQGSPVTTEHAFEQTVPPAASTAAPVVAATADKPVLSVDTSTPTADKPTSTVDQNAWITSRPPPKDSNGQSPPKATGKAVVSDLVPPRTSSLPGSPEPSVDDHSTPSVPVSVAGAAAIAAAATAGAAAVATHKSSAQPPSAPATVDSHETHESNASSATAGSLSHMAFAAAFDPPESAFKAPPPNTKRLSSRTVGLGLLGSITNVKSDPTVKQPVIAAYTKEQQLQQEQQQQKDSQKPSGTLTPKRYTPALPSPLSELPPVAEAPVSEEPTLEAPSSTISKAAGGLGRVNRNSTIPAALAATAARKRSESPASPSLISPPLPTGSTIGSPGIVAAATIATATVATTFTGRKASLPPSASSSSLSSSACLPMAPMARVSQDDLTTITMNKTTSPISMKRVSLPAVPGGWPISPPNHASSVDSNGSTSGFFTPMEERSDPFPNPPYAHSNTSSAYLHSAASSRADSPLGLGLDNVGREPPHTEEMVTDSTESTPRAATHNVARPDSGITSAFAGFARREVGTVPLGVSVTRGVGTTAVLHNPVVRHSTPTLLEDAGNRVSAGPDLALWAAATGNEHIPEVLRSSSPDPLIADDSTGESTNTTTPESVSSHDTNTDDGDGVPYTPRTPELSTLPQGVSPATPSPGSFPAATVTVSDTPSKYTNSRSRGPFRPAHYDMSTTDDDESFDTAHEGIA</sequence>
<feature type="compositionally biased region" description="Low complexity" evidence="1">
    <location>
        <begin position="651"/>
        <end position="663"/>
    </location>
</feature>
<feature type="compositionally biased region" description="Polar residues" evidence="1">
    <location>
        <begin position="1488"/>
        <end position="1503"/>
    </location>
</feature>
<feature type="compositionally biased region" description="Polar residues" evidence="1">
    <location>
        <begin position="1308"/>
        <end position="1322"/>
    </location>
</feature>
<feature type="compositionally biased region" description="Polar residues" evidence="1">
    <location>
        <begin position="1543"/>
        <end position="1557"/>
    </location>
</feature>
<accession>A0ABR3QAH2</accession>
<feature type="region of interest" description="Disordered" evidence="1">
    <location>
        <begin position="816"/>
        <end position="844"/>
    </location>
</feature>
<evidence type="ECO:0000256" key="1">
    <source>
        <dbReference type="SAM" id="MobiDB-lite"/>
    </source>
</evidence>
<feature type="compositionally biased region" description="Low complexity" evidence="1">
    <location>
        <begin position="410"/>
        <end position="433"/>
    </location>
</feature>
<feature type="region of interest" description="Disordered" evidence="1">
    <location>
        <begin position="370"/>
        <end position="460"/>
    </location>
</feature>
<feature type="compositionally biased region" description="Low complexity" evidence="1">
    <location>
        <begin position="1117"/>
        <end position="1126"/>
    </location>
</feature>
<reference evidence="2 3" key="1">
    <citation type="submission" date="2023-08" db="EMBL/GenBank/DDBJ databases">
        <title>Annotated Genome Sequence of Vanrija albida AlHP1.</title>
        <authorList>
            <person name="Herzog R."/>
        </authorList>
    </citation>
    <scope>NUCLEOTIDE SEQUENCE [LARGE SCALE GENOMIC DNA]</scope>
    <source>
        <strain evidence="2 3">AlHP1</strain>
    </source>
</reference>
<dbReference type="GeneID" id="95983723"/>
<dbReference type="EMBL" id="JBBXJM010000002">
    <property type="protein sequence ID" value="KAL1411714.1"/>
    <property type="molecule type" value="Genomic_DNA"/>
</dbReference>
<evidence type="ECO:0000313" key="2">
    <source>
        <dbReference type="EMBL" id="KAL1411714.1"/>
    </source>
</evidence>
<feature type="region of interest" description="Disordered" evidence="1">
    <location>
        <begin position="109"/>
        <end position="232"/>
    </location>
</feature>
<feature type="compositionally biased region" description="Polar residues" evidence="1">
    <location>
        <begin position="79"/>
        <end position="94"/>
    </location>
</feature>
<feature type="region of interest" description="Disordered" evidence="1">
    <location>
        <begin position="300"/>
        <end position="322"/>
    </location>
</feature>
<feature type="compositionally biased region" description="Basic and acidic residues" evidence="1">
    <location>
        <begin position="1367"/>
        <end position="1376"/>
    </location>
</feature>
<evidence type="ECO:0008006" key="4">
    <source>
        <dbReference type="Google" id="ProtNLM"/>
    </source>
</evidence>
<name>A0ABR3QAH2_9TREE</name>
<evidence type="ECO:0000313" key="3">
    <source>
        <dbReference type="Proteomes" id="UP001565368"/>
    </source>
</evidence>
<feature type="compositionally biased region" description="Basic and acidic residues" evidence="1">
    <location>
        <begin position="611"/>
        <end position="626"/>
    </location>
</feature>
<feature type="region of interest" description="Disordered" evidence="1">
    <location>
        <begin position="650"/>
        <end position="689"/>
    </location>
</feature>
<feature type="region of interest" description="Disordered" evidence="1">
    <location>
        <begin position="711"/>
        <end position="746"/>
    </location>
</feature>
<feature type="region of interest" description="Disordered" evidence="1">
    <location>
        <begin position="505"/>
        <end position="580"/>
    </location>
</feature>
<feature type="region of interest" description="Disordered" evidence="1">
    <location>
        <begin position="249"/>
        <end position="277"/>
    </location>
</feature>
<feature type="region of interest" description="Disordered" evidence="1">
    <location>
        <begin position="1471"/>
        <end position="1585"/>
    </location>
</feature>
<feature type="compositionally biased region" description="Polar residues" evidence="1">
    <location>
        <begin position="1340"/>
        <end position="1356"/>
    </location>
</feature>
<feature type="compositionally biased region" description="Low complexity" evidence="1">
    <location>
        <begin position="377"/>
        <end position="394"/>
    </location>
</feature>
<feature type="region of interest" description="Disordered" evidence="1">
    <location>
        <begin position="880"/>
        <end position="1002"/>
    </location>
</feature>
<feature type="compositionally biased region" description="Low complexity" evidence="1">
    <location>
        <begin position="1"/>
        <end position="16"/>
    </location>
</feature>
<feature type="region of interest" description="Disordered" evidence="1">
    <location>
        <begin position="1017"/>
        <end position="1055"/>
    </location>
</feature>
<feature type="compositionally biased region" description="Basic and acidic residues" evidence="1">
    <location>
        <begin position="569"/>
        <end position="579"/>
    </location>
</feature>
<feature type="compositionally biased region" description="Polar residues" evidence="1">
    <location>
        <begin position="932"/>
        <end position="952"/>
    </location>
</feature>
<protein>
    <recommendedName>
        <fullName evidence="4">Enoyl reductase (ER) domain-containing protein</fullName>
    </recommendedName>
</protein>
<feature type="compositionally biased region" description="Basic residues" evidence="1">
    <location>
        <begin position="126"/>
        <end position="138"/>
    </location>
</feature>
<feature type="region of interest" description="Disordered" evidence="1">
    <location>
        <begin position="1"/>
        <end position="97"/>
    </location>
</feature>
<feature type="compositionally biased region" description="Pro residues" evidence="1">
    <location>
        <begin position="256"/>
        <end position="267"/>
    </location>
</feature>
<organism evidence="2 3">
    <name type="scientific">Vanrija albida</name>
    <dbReference type="NCBI Taxonomy" id="181172"/>
    <lineage>
        <taxon>Eukaryota</taxon>
        <taxon>Fungi</taxon>
        <taxon>Dikarya</taxon>
        <taxon>Basidiomycota</taxon>
        <taxon>Agaricomycotina</taxon>
        <taxon>Tremellomycetes</taxon>
        <taxon>Trichosporonales</taxon>
        <taxon>Trichosporonaceae</taxon>
        <taxon>Vanrija</taxon>
    </lineage>
</organism>
<dbReference type="Proteomes" id="UP001565368">
    <property type="component" value="Unassembled WGS sequence"/>
</dbReference>